<sequence>MSIERTLNLIHNEFEMIEPMPEVLDIEEYTEEDFLETCAGCSESLIAFKRRAYDEYRTLKFPAWKRASLDSFSLKRPVPGVEYELTGPEIYKSISEMDQSEESLIRKLDFQGSDRKFTLLADSFSKTGIIVRTKENTYYGETLFCKTSSESAIASNLIVIEENSKLDIIFYSRGSDLSVITNRFLIKKGAQLNVLFVNLSSAKSHSIFNNYYVLGEKANLRLYDINLGGTVLAPYHLIKTAGRGASARIKPIFFPTNNEKIDMLYLGRVDAPESTTEIEGIGAVSGNSKAVFRGFVDIKKGAKNSSGTEHSSTIILSDKATVQAIPGLFVDENEVNASHAASAGTIENDKIYYLMTRGLTMNEALKLIVNGAFEPVLQEIEEIFGNEIPGGVRDVLSKRIG</sequence>
<dbReference type="OrthoDB" id="9803529at2"/>
<dbReference type="GO" id="GO:0016226">
    <property type="term" value="P:iron-sulfur cluster assembly"/>
    <property type="evidence" value="ECO:0007669"/>
    <property type="project" value="InterPro"/>
</dbReference>
<comment type="caution">
    <text evidence="2">The sequence shown here is derived from an EMBL/GenBank/DDBJ whole genome shotgun (WGS) entry which is preliminary data.</text>
</comment>
<evidence type="ECO:0000259" key="1">
    <source>
        <dbReference type="Pfam" id="PF01458"/>
    </source>
</evidence>
<dbReference type="PANTHER" id="PTHR43575">
    <property type="entry name" value="PROTEIN ABCI7, CHLOROPLASTIC"/>
    <property type="match status" value="1"/>
</dbReference>
<name>A0A182C7A2_9BACT</name>
<dbReference type="InterPro" id="IPR055346">
    <property type="entry name" value="Fe-S_cluster_assembly_SufBD"/>
</dbReference>
<evidence type="ECO:0000313" key="3">
    <source>
        <dbReference type="Proteomes" id="UP000077339"/>
    </source>
</evidence>
<dbReference type="InterPro" id="IPR000825">
    <property type="entry name" value="SUF_FeS_clus_asmbl_SufBD_core"/>
</dbReference>
<dbReference type="AlphaFoldDB" id="A0A182C7A2"/>
<keyword evidence="3" id="KW-1185">Reference proteome</keyword>
<reference evidence="2 3" key="1">
    <citation type="submission" date="2014-02" db="EMBL/GenBank/DDBJ databases">
        <title>Kosmotoga genome sequencing.</title>
        <authorList>
            <person name="Pollo S.M."/>
            <person name="Charchuk R."/>
            <person name="Nesbo C.L."/>
        </authorList>
    </citation>
    <scope>NUCLEOTIDE SEQUENCE [LARGE SCALE GENOMIC DNA]</scope>
    <source>
        <strain evidence="2 3">S304</strain>
    </source>
</reference>
<gene>
    <name evidence="2" type="ORF">AT15_07900</name>
</gene>
<proteinExistence type="predicted"/>
<organism evidence="2 3">
    <name type="scientific">Kosmotoga arenicorallina S304</name>
    <dbReference type="NCBI Taxonomy" id="1453497"/>
    <lineage>
        <taxon>Bacteria</taxon>
        <taxon>Thermotogati</taxon>
        <taxon>Thermotogota</taxon>
        <taxon>Thermotogae</taxon>
        <taxon>Kosmotogales</taxon>
        <taxon>Kosmotogaceae</taxon>
        <taxon>Kosmotoga</taxon>
    </lineage>
</organism>
<dbReference type="EMBL" id="JFHK01000004">
    <property type="protein sequence ID" value="OAA31409.1"/>
    <property type="molecule type" value="Genomic_DNA"/>
</dbReference>
<accession>A0A182C7A2</accession>
<dbReference type="Proteomes" id="UP000077339">
    <property type="component" value="Unassembled WGS sequence"/>
</dbReference>
<dbReference type="PANTHER" id="PTHR43575:SF1">
    <property type="entry name" value="PROTEIN ABCI7, CHLOROPLASTIC"/>
    <property type="match status" value="1"/>
</dbReference>
<dbReference type="RefSeq" id="WP_068346528.1">
    <property type="nucleotide sequence ID" value="NZ_JFHK01000004.1"/>
</dbReference>
<feature type="domain" description="SUF system FeS cluster assembly SufBD core" evidence="1">
    <location>
        <begin position="148"/>
        <end position="371"/>
    </location>
</feature>
<dbReference type="PATRIC" id="fig|1453497.3.peg.1570"/>
<protein>
    <recommendedName>
        <fullName evidence="1">SUF system FeS cluster assembly SufBD core domain-containing protein</fullName>
    </recommendedName>
</protein>
<dbReference type="Pfam" id="PF01458">
    <property type="entry name" value="SUFBD_core"/>
    <property type="match status" value="1"/>
</dbReference>
<dbReference type="STRING" id="1453497.AT15_07900"/>
<evidence type="ECO:0000313" key="2">
    <source>
        <dbReference type="EMBL" id="OAA31409.1"/>
    </source>
</evidence>
<dbReference type="SUPFAM" id="SSF101960">
    <property type="entry name" value="Stabilizer of iron transporter SufD"/>
    <property type="match status" value="1"/>
</dbReference>
<dbReference type="InterPro" id="IPR037284">
    <property type="entry name" value="SUF_FeS_clus_asmbl_SufBD_sf"/>
</dbReference>